<dbReference type="AlphaFoldDB" id="A0A9P3B8E6"/>
<dbReference type="RefSeq" id="XP_043155362.1">
    <property type="nucleotide sequence ID" value="XM_043299427.1"/>
</dbReference>
<proteinExistence type="predicted"/>
<dbReference type="EMBL" id="BHVY01000002">
    <property type="protein sequence ID" value="GIJ84615.1"/>
    <property type="molecule type" value="Genomic_DNA"/>
</dbReference>
<protein>
    <submittedName>
        <fullName evidence="2">Uncharacterized protein</fullName>
    </submittedName>
</protein>
<feature type="compositionally biased region" description="Basic and acidic residues" evidence="1">
    <location>
        <begin position="220"/>
        <end position="237"/>
    </location>
</feature>
<organism evidence="2 3">
    <name type="scientific">Aspergillus pseudoviridinutans</name>
    <dbReference type="NCBI Taxonomy" id="1517512"/>
    <lineage>
        <taxon>Eukaryota</taxon>
        <taxon>Fungi</taxon>
        <taxon>Dikarya</taxon>
        <taxon>Ascomycota</taxon>
        <taxon>Pezizomycotina</taxon>
        <taxon>Eurotiomycetes</taxon>
        <taxon>Eurotiomycetidae</taxon>
        <taxon>Eurotiales</taxon>
        <taxon>Aspergillaceae</taxon>
        <taxon>Aspergillus</taxon>
        <taxon>Aspergillus subgen. Fumigati</taxon>
    </lineage>
</organism>
<comment type="caution">
    <text evidence="2">The sequence shown here is derived from an EMBL/GenBank/DDBJ whole genome shotgun (WGS) entry which is preliminary data.</text>
</comment>
<accession>A0A9P3B8E6</accession>
<keyword evidence="3" id="KW-1185">Reference proteome</keyword>
<reference evidence="2 3" key="1">
    <citation type="submission" date="2018-10" db="EMBL/GenBank/DDBJ databases">
        <title>Pan-genome distribution and transcriptional activeness of fungal secondary metabolism genes in Aspergillus section Fumigati.</title>
        <authorList>
            <person name="Takahashi H."/>
            <person name="Umemura M."/>
            <person name="Ninomiya A."/>
            <person name="Kusuya Y."/>
            <person name="Urayama S."/>
            <person name="Shimizu M."/>
            <person name="Watanabe A."/>
            <person name="Kamei K."/>
            <person name="Yaguchi T."/>
            <person name="Hagiwara D."/>
        </authorList>
    </citation>
    <scope>NUCLEOTIDE SEQUENCE [LARGE SCALE GENOMIC DNA]</scope>
    <source>
        <strain evidence="2 3">IFM 55266</strain>
    </source>
</reference>
<evidence type="ECO:0000256" key="1">
    <source>
        <dbReference type="SAM" id="MobiDB-lite"/>
    </source>
</evidence>
<evidence type="ECO:0000313" key="3">
    <source>
        <dbReference type="Proteomes" id="UP001043456"/>
    </source>
</evidence>
<dbReference type="GeneID" id="67002076"/>
<name>A0A9P3B8E6_9EURO</name>
<gene>
    <name evidence="2" type="ORF">Asppvi_003464</name>
</gene>
<feature type="compositionally biased region" description="Polar residues" evidence="1">
    <location>
        <begin position="181"/>
        <end position="193"/>
    </location>
</feature>
<dbReference type="Proteomes" id="UP001043456">
    <property type="component" value="Unassembled WGS sequence"/>
</dbReference>
<feature type="compositionally biased region" description="Basic and acidic residues" evidence="1">
    <location>
        <begin position="201"/>
        <end position="210"/>
    </location>
</feature>
<evidence type="ECO:0000313" key="2">
    <source>
        <dbReference type="EMBL" id="GIJ84615.1"/>
    </source>
</evidence>
<sequence length="245" mass="28116">MASTRTFSKKLDQVDLELIKLIKNEKSLEYYNAYILITHFEMGSARLKSRLYRTKPSWWKHGYTNLWNDLMGTRAKAELELARARTVCQLDDNNHASDHTRMKQQNTMDLCIRLRGILQMFNAVVSQFDDLRLLLGVKDNKRRLAMRDDLEMVNEWAEDVVGFLQRRESPGIPQVPPQPYNNPSANSLNQANGVTEAGQISRHECADNREPSSSQLPPLQRDDRNGSPQRESSRSQGERPVGSSE</sequence>
<feature type="region of interest" description="Disordered" evidence="1">
    <location>
        <begin position="168"/>
        <end position="245"/>
    </location>
</feature>